<name>A0A0N5AFW4_9BILA</name>
<accession>A0A0N5AFW4</accession>
<dbReference type="Proteomes" id="UP000046393">
    <property type="component" value="Unplaced"/>
</dbReference>
<organism evidence="2 3">
    <name type="scientific">Syphacia muris</name>
    <dbReference type="NCBI Taxonomy" id="451379"/>
    <lineage>
        <taxon>Eukaryota</taxon>
        <taxon>Metazoa</taxon>
        <taxon>Ecdysozoa</taxon>
        <taxon>Nematoda</taxon>
        <taxon>Chromadorea</taxon>
        <taxon>Rhabditida</taxon>
        <taxon>Spirurina</taxon>
        <taxon>Oxyuridomorpha</taxon>
        <taxon>Oxyuroidea</taxon>
        <taxon>Oxyuridae</taxon>
        <taxon>Syphacia</taxon>
    </lineage>
</organism>
<evidence type="ECO:0000313" key="3">
    <source>
        <dbReference type="WBParaSite" id="SMUV_0000318601-mRNA-1"/>
    </source>
</evidence>
<feature type="compositionally biased region" description="Low complexity" evidence="1">
    <location>
        <begin position="38"/>
        <end position="50"/>
    </location>
</feature>
<proteinExistence type="predicted"/>
<evidence type="ECO:0000256" key="1">
    <source>
        <dbReference type="SAM" id="MobiDB-lite"/>
    </source>
</evidence>
<reference evidence="3" key="1">
    <citation type="submission" date="2017-02" db="UniProtKB">
        <authorList>
            <consortium name="WormBaseParasite"/>
        </authorList>
    </citation>
    <scope>IDENTIFICATION</scope>
</reference>
<keyword evidence="2" id="KW-1185">Reference proteome</keyword>
<protein>
    <submittedName>
        <fullName evidence="3">POU domain, class 2, transcription factor 2</fullName>
    </submittedName>
</protein>
<sequence length="69" mass="7466">MPNIQKSSFCPEAKENETGANDDATAPESDTGLNPANSQPVSSSSFSKSSPSFLHIKALFFFLDYTHIL</sequence>
<dbReference type="WBParaSite" id="SMUV_0000318601-mRNA-1">
    <property type="protein sequence ID" value="SMUV_0000318601-mRNA-1"/>
    <property type="gene ID" value="SMUV_0000318601"/>
</dbReference>
<feature type="region of interest" description="Disordered" evidence="1">
    <location>
        <begin position="1"/>
        <end position="50"/>
    </location>
</feature>
<dbReference type="AlphaFoldDB" id="A0A0N5AFW4"/>
<evidence type="ECO:0000313" key="2">
    <source>
        <dbReference type="Proteomes" id="UP000046393"/>
    </source>
</evidence>